<feature type="transmembrane region" description="Helical" evidence="5">
    <location>
        <begin position="116"/>
        <end position="136"/>
    </location>
</feature>
<keyword evidence="4 5" id="KW-0472">Membrane</keyword>
<accession>A0ABY8L8G4</accession>
<evidence type="ECO:0000313" key="6">
    <source>
        <dbReference type="EMBL" id="WGH77651.1"/>
    </source>
</evidence>
<keyword evidence="7" id="KW-1185">Reference proteome</keyword>
<feature type="transmembrane region" description="Helical" evidence="5">
    <location>
        <begin position="12"/>
        <end position="36"/>
    </location>
</feature>
<dbReference type="Gene3D" id="1.20.120.550">
    <property type="entry name" value="Membrane associated eicosanoid/glutathione metabolism-like domain"/>
    <property type="match status" value="1"/>
</dbReference>
<evidence type="ECO:0000313" key="7">
    <source>
        <dbReference type="Proteomes" id="UP001243420"/>
    </source>
</evidence>
<dbReference type="SUPFAM" id="SSF161084">
    <property type="entry name" value="MAPEG domain-like"/>
    <property type="match status" value="1"/>
</dbReference>
<dbReference type="InterPro" id="IPR023352">
    <property type="entry name" value="MAPEG-like_dom_sf"/>
</dbReference>
<name>A0ABY8L8G4_9RHOB</name>
<evidence type="ECO:0000256" key="3">
    <source>
        <dbReference type="ARBA" id="ARBA00022989"/>
    </source>
</evidence>
<dbReference type="PANTHER" id="PTHR35371:SF1">
    <property type="entry name" value="BLR7753 PROTEIN"/>
    <property type="match status" value="1"/>
</dbReference>
<dbReference type="PANTHER" id="PTHR35371">
    <property type="entry name" value="INNER MEMBRANE PROTEIN"/>
    <property type="match status" value="1"/>
</dbReference>
<organism evidence="6 7">
    <name type="scientific">Jannaschia ovalis</name>
    <dbReference type="NCBI Taxonomy" id="3038773"/>
    <lineage>
        <taxon>Bacteria</taxon>
        <taxon>Pseudomonadati</taxon>
        <taxon>Pseudomonadota</taxon>
        <taxon>Alphaproteobacteria</taxon>
        <taxon>Rhodobacterales</taxon>
        <taxon>Roseobacteraceae</taxon>
        <taxon>Jannaschia</taxon>
    </lineage>
</organism>
<comment type="subcellular location">
    <subcellularLocation>
        <location evidence="1">Membrane</location>
    </subcellularLocation>
</comment>
<evidence type="ECO:0000256" key="2">
    <source>
        <dbReference type="ARBA" id="ARBA00022692"/>
    </source>
</evidence>
<evidence type="ECO:0000256" key="5">
    <source>
        <dbReference type="SAM" id="Phobius"/>
    </source>
</evidence>
<keyword evidence="2 5" id="KW-0812">Transmembrane</keyword>
<gene>
    <name evidence="6" type="ORF">P8627_11440</name>
</gene>
<dbReference type="Proteomes" id="UP001243420">
    <property type="component" value="Chromosome"/>
</dbReference>
<dbReference type="RefSeq" id="WP_279964235.1">
    <property type="nucleotide sequence ID" value="NZ_CP122537.1"/>
</dbReference>
<sequence length="137" mass="14316">MTEFFAPYAHTLAALALWALLQLGLAGVSTVGKARARSAGGLPVRDYSDPAYRRHRAFQNAIETSGAFVAAAVAAMLTGGAPFWVNLLATLFLVARIATAAVHIGTEVQWLRSATWTLGFLCVIGLALIALAGAFAA</sequence>
<dbReference type="InterPro" id="IPR001129">
    <property type="entry name" value="Membr-assoc_MAPEG"/>
</dbReference>
<dbReference type="EMBL" id="CP122537">
    <property type="protein sequence ID" value="WGH77651.1"/>
    <property type="molecule type" value="Genomic_DNA"/>
</dbReference>
<feature type="transmembrane region" description="Helical" evidence="5">
    <location>
        <begin position="83"/>
        <end position="104"/>
    </location>
</feature>
<proteinExistence type="predicted"/>
<keyword evidence="3 5" id="KW-1133">Transmembrane helix</keyword>
<protein>
    <submittedName>
        <fullName evidence="6">MAPEG family protein</fullName>
    </submittedName>
</protein>
<evidence type="ECO:0000256" key="1">
    <source>
        <dbReference type="ARBA" id="ARBA00004370"/>
    </source>
</evidence>
<dbReference type="Pfam" id="PF01124">
    <property type="entry name" value="MAPEG"/>
    <property type="match status" value="1"/>
</dbReference>
<reference evidence="6 7" key="1">
    <citation type="submission" date="2023-04" db="EMBL/GenBank/DDBJ databases">
        <title>Jannaschia ovalis sp. nov., a marine bacterium isolated from sea tidal flat.</title>
        <authorList>
            <person name="Kwon D.Y."/>
            <person name="Kim J.-J."/>
        </authorList>
    </citation>
    <scope>NUCLEOTIDE SEQUENCE [LARGE SCALE GENOMIC DNA]</scope>
    <source>
        <strain evidence="6 7">GRR-S6-38</strain>
    </source>
</reference>
<evidence type="ECO:0000256" key="4">
    <source>
        <dbReference type="ARBA" id="ARBA00023136"/>
    </source>
</evidence>